<dbReference type="STRING" id="1121316.SAMN02745207_00939"/>
<dbReference type="Pfam" id="PF05949">
    <property type="entry name" value="DUF881"/>
    <property type="match status" value="1"/>
</dbReference>
<dbReference type="InterPro" id="IPR010273">
    <property type="entry name" value="DUF881"/>
</dbReference>
<comment type="similarity">
    <text evidence="1">Belongs to the UPF0749 family.</text>
</comment>
<dbReference type="PANTHER" id="PTHR37313:SF2">
    <property type="entry name" value="UPF0749 PROTEIN YLXX"/>
    <property type="match status" value="1"/>
</dbReference>
<keyword evidence="2" id="KW-0472">Membrane</keyword>
<proteinExistence type="inferred from homology"/>
<evidence type="ECO:0000256" key="2">
    <source>
        <dbReference type="SAM" id="Phobius"/>
    </source>
</evidence>
<dbReference type="AlphaFoldDB" id="A0A1M5SHA3"/>
<reference evidence="3 4" key="1">
    <citation type="submission" date="2016-11" db="EMBL/GenBank/DDBJ databases">
        <authorList>
            <person name="Jaros S."/>
            <person name="Januszkiewicz K."/>
            <person name="Wedrychowicz H."/>
        </authorList>
    </citation>
    <scope>NUCLEOTIDE SEQUENCE [LARGE SCALE GENOMIC DNA]</scope>
    <source>
        <strain evidence="3 4">DSM 8605</strain>
    </source>
</reference>
<evidence type="ECO:0000313" key="4">
    <source>
        <dbReference type="Proteomes" id="UP000184447"/>
    </source>
</evidence>
<evidence type="ECO:0000256" key="1">
    <source>
        <dbReference type="ARBA" id="ARBA00009108"/>
    </source>
</evidence>
<keyword evidence="2" id="KW-1133">Transmembrane helix</keyword>
<keyword evidence="4" id="KW-1185">Reference proteome</keyword>
<dbReference type="RefSeq" id="WP_073337267.1">
    <property type="nucleotide sequence ID" value="NZ_FQXM01000004.1"/>
</dbReference>
<keyword evidence="2" id="KW-0812">Transmembrane</keyword>
<gene>
    <name evidence="3" type="ORF">SAMN02745207_00939</name>
</gene>
<dbReference type="PANTHER" id="PTHR37313">
    <property type="entry name" value="UPF0749 PROTEIN RV1825"/>
    <property type="match status" value="1"/>
</dbReference>
<sequence>MKKNQANIFIFIASVLVGVLISLNVLGNTGSQKIYLDPEDFVEAYNEKVKLTNELTNLNKTLYEQSKKIGSYKSASNNNEEIVEEMKSELTNNYMNLGKTDVEGEGITITLTDGDEVLPFGGNLIHDNDVLNLINDLKNAGAEVISINGQRITDQSDIFCSGPFIEVNGVKNPTPFIISAIGNKMQMASYMESEGKKISNLKIRGIKVKLVTLDNIKILAFNGELNYNYLSKKDSEEKSTN</sequence>
<accession>A0A1M5SHA3</accession>
<dbReference type="Proteomes" id="UP000184447">
    <property type="component" value="Unassembled WGS sequence"/>
</dbReference>
<organism evidence="3 4">
    <name type="scientific">Clostridium grantii DSM 8605</name>
    <dbReference type="NCBI Taxonomy" id="1121316"/>
    <lineage>
        <taxon>Bacteria</taxon>
        <taxon>Bacillati</taxon>
        <taxon>Bacillota</taxon>
        <taxon>Clostridia</taxon>
        <taxon>Eubacteriales</taxon>
        <taxon>Clostridiaceae</taxon>
        <taxon>Clostridium</taxon>
    </lineage>
</organism>
<protein>
    <submittedName>
        <fullName evidence="3">Uncharacterized conserved protein YlxW, UPF0749 family</fullName>
    </submittedName>
</protein>
<dbReference type="Gene3D" id="3.30.70.1880">
    <property type="entry name" value="Protein of unknown function DUF881"/>
    <property type="match status" value="1"/>
</dbReference>
<feature type="transmembrane region" description="Helical" evidence="2">
    <location>
        <begin position="6"/>
        <end position="26"/>
    </location>
</feature>
<dbReference type="OrthoDB" id="9776196at2"/>
<evidence type="ECO:0000313" key="3">
    <source>
        <dbReference type="EMBL" id="SHH37924.1"/>
    </source>
</evidence>
<name>A0A1M5SHA3_9CLOT</name>
<dbReference type="EMBL" id="FQXM01000004">
    <property type="protein sequence ID" value="SHH37924.1"/>
    <property type="molecule type" value="Genomic_DNA"/>
</dbReference>